<name>A0A1N7NW17_9FLAO</name>
<dbReference type="Proteomes" id="UP000185781">
    <property type="component" value="Unassembled WGS sequence"/>
</dbReference>
<evidence type="ECO:0000256" key="1">
    <source>
        <dbReference type="SAM" id="Phobius"/>
    </source>
</evidence>
<dbReference type="STRING" id="373672.SAMN05421785_105146"/>
<feature type="transmembrane region" description="Helical" evidence="1">
    <location>
        <begin position="6"/>
        <end position="27"/>
    </location>
</feature>
<feature type="transmembrane region" description="Helical" evidence="1">
    <location>
        <begin position="96"/>
        <end position="120"/>
    </location>
</feature>
<feature type="transmembrane region" description="Helical" evidence="1">
    <location>
        <begin position="188"/>
        <end position="207"/>
    </location>
</feature>
<feature type="transmembrane region" description="Helical" evidence="1">
    <location>
        <begin position="160"/>
        <end position="181"/>
    </location>
</feature>
<evidence type="ECO:0000313" key="3">
    <source>
        <dbReference type="Proteomes" id="UP000185781"/>
    </source>
</evidence>
<dbReference type="EMBL" id="FTOV01000005">
    <property type="protein sequence ID" value="SIT02476.1"/>
    <property type="molecule type" value="Genomic_DNA"/>
</dbReference>
<accession>A0A1N7NW17</accession>
<dbReference type="AlphaFoldDB" id="A0A1N7NW17"/>
<gene>
    <name evidence="2" type="ORF">SAMN05421785_105146</name>
</gene>
<protein>
    <submittedName>
        <fullName evidence="2">Uncharacterized protein</fullName>
    </submittedName>
</protein>
<sequence>MEINTAFTLGIIFSTYGFLFCIFAYYLSSRFLKLKVEEVHIFSTFGKFLYSYSLKSGVKINFGYIPLNYGLKFHLEDFAIDSSEEKRYFRNLAKNIFLLQMITMVLIIAVTSIVSLALGYNPVTVFRDLVESFYDLISGKQSFSEFKAMVNSQYVMYGKYFYLFFAVMTYFVFVSFLLALAPFSVFTNILVMFLLLGSYVIVGLKYFELPISFYIDLLISLTVSGFLYFLSLRFFIK</sequence>
<evidence type="ECO:0000313" key="2">
    <source>
        <dbReference type="EMBL" id="SIT02476.1"/>
    </source>
</evidence>
<reference evidence="2 3" key="1">
    <citation type="submission" date="2017-01" db="EMBL/GenBank/DDBJ databases">
        <authorList>
            <person name="Mah S.A."/>
            <person name="Swanson W.J."/>
            <person name="Moy G.W."/>
            <person name="Vacquier V.D."/>
        </authorList>
    </citation>
    <scope>NUCLEOTIDE SEQUENCE [LARGE SCALE GENOMIC DNA]</scope>
    <source>
        <strain evidence="2 3">DSM 18014</strain>
    </source>
</reference>
<organism evidence="2 3">
    <name type="scientific">Chryseobacterium gambrini</name>
    <dbReference type="NCBI Taxonomy" id="373672"/>
    <lineage>
        <taxon>Bacteria</taxon>
        <taxon>Pseudomonadati</taxon>
        <taxon>Bacteroidota</taxon>
        <taxon>Flavobacteriia</taxon>
        <taxon>Flavobacteriales</taxon>
        <taxon>Weeksellaceae</taxon>
        <taxon>Chryseobacterium group</taxon>
        <taxon>Chryseobacterium</taxon>
    </lineage>
</organism>
<proteinExistence type="predicted"/>
<keyword evidence="1" id="KW-1133">Transmembrane helix</keyword>
<feature type="transmembrane region" description="Helical" evidence="1">
    <location>
        <begin position="213"/>
        <end position="236"/>
    </location>
</feature>
<keyword evidence="1" id="KW-0472">Membrane</keyword>
<keyword evidence="1" id="KW-0812">Transmembrane</keyword>